<accession>A0ABU9KEK0</accession>
<protein>
    <submittedName>
        <fullName evidence="2">Metallophosphoesterase</fullName>
    </submittedName>
</protein>
<comment type="caution">
    <text evidence="2">The sequence shown here is derived from an EMBL/GenBank/DDBJ whole genome shotgun (WGS) entry which is preliminary data.</text>
</comment>
<dbReference type="SUPFAM" id="SSF56300">
    <property type="entry name" value="Metallo-dependent phosphatases"/>
    <property type="match status" value="1"/>
</dbReference>
<dbReference type="InterPro" id="IPR051158">
    <property type="entry name" value="Metallophosphoesterase_sf"/>
</dbReference>
<dbReference type="EMBL" id="JBBYAF010000045">
    <property type="protein sequence ID" value="MEL3974196.1"/>
    <property type="molecule type" value="Genomic_DNA"/>
</dbReference>
<evidence type="ECO:0000259" key="1">
    <source>
        <dbReference type="Pfam" id="PF00149"/>
    </source>
</evidence>
<dbReference type="InterPro" id="IPR004843">
    <property type="entry name" value="Calcineurin-like_PHP"/>
</dbReference>
<sequence>MLEFISVLLIGGAALLLFMLYEAHRNEIKPHLFTFPHFPQGVTLTIFFISDIHKRKLDSHLIEQVRKKADIVVIGGDLTEKAVPLSNVEENLEKLAAIGSVYFIWGNNDYEVNTEELRKLLKKKGVQEIVNDSVSLKLGSEVINLIGVDDASTQRAVLPKALSKTDPSAFNILLSHDPRLVKQVRKEDGIDLMLSGHTHGGQIRILGWGLYKKGRVEELPQTTLLVSNGYGTTALPLRLGAPAETHLLTIKRESE</sequence>
<dbReference type="InterPro" id="IPR029052">
    <property type="entry name" value="Metallo-depent_PP-like"/>
</dbReference>
<dbReference type="Proteomes" id="UP001389717">
    <property type="component" value="Unassembled WGS sequence"/>
</dbReference>
<proteinExistence type="predicted"/>
<name>A0ABU9KEK0_9BACI</name>
<evidence type="ECO:0000313" key="3">
    <source>
        <dbReference type="Proteomes" id="UP001389717"/>
    </source>
</evidence>
<dbReference type="PANTHER" id="PTHR31302:SF32">
    <property type="entry name" value="PHOSPHOESTERASE"/>
    <property type="match status" value="1"/>
</dbReference>
<organism evidence="2 3">
    <name type="scientific">Rossellomorea oryzaecorticis</name>
    <dbReference type="NCBI Taxonomy" id="1396505"/>
    <lineage>
        <taxon>Bacteria</taxon>
        <taxon>Bacillati</taxon>
        <taxon>Bacillota</taxon>
        <taxon>Bacilli</taxon>
        <taxon>Bacillales</taxon>
        <taxon>Bacillaceae</taxon>
        <taxon>Rossellomorea</taxon>
    </lineage>
</organism>
<gene>
    <name evidence="2" type="ORF">AAEO50_18070</name>
</gene>
<feature type="domain" description="Calcineurin-like phosphoesterase" evidence="1">
    <location>
        <begin position="45"/>
        <end position="200"/>
    </location>
</feature>
<dbReference type="Pfam" id="PF00149">
    <property type="entry name" value="Metallophos"/>
    <property type="match status" value="1"/>
</dbReference>
<dbReference type="PANTHER" id="PTHR31302">
    <property type="entry name" value="TRANSMEMBRANE PROTEIN WITH METALLOPHOSPHOESTERASE DOMAIN-RELATED"/>
    <property type="match status" value="1"/>
</dbReference>
<dbReference type="Gene3D" id="3.60.21.10">
    <property type="match status" value="1"/>
</dbReference>
<reference evidence="2 3" key="1">
    <citation type="submission" date="2024-04" db="EMBL/GenBank/DDBJ databases">
        <title>Bacillus oryzaecorticis sp. nov., a moderately halophilic bacterium isolated from rice husks.</title>
        <authorList>
            <person name="Zhu H.-S."/>
        </authorList>
    </citation>
    <scope>NUCLEOTIDE SEQUENCE [LARGE SCALE GENOMIC DNA]</scope>
    <source>
        <strain evidence="2 3">ZC255</strain>
    </source>
</reference>
<keyword evidence="3" id="KW-1185">Reference proteome</keyword>
<evidence type="ECO:0000313" key="2">
    <source>
        <dbReference type="EMBL" id="MEL3974196.1"/>
    </source>
</evidence>
<dbReference type="RefSeq" id="WP_341985714.1">
    <property type="nucleotide sequence ID" value="NZ_JBBYAF010000045.1"/>
</dbReference>